<evidence type="ECO:0000313" key="2">
    <source>
        <dbReference type="EMBL" id="OAF56777.1"/>
    </source>
</evidence>
<proteinExistence type="predicted"/>
<dbReference type="EMBL" id="KV441402">
    <property type="protein sequence ID" value="OAF56777.1"/>
    <property type="molecule type" value="Genomic_DNA"/>
</dbReference>
<organism evidence="2">
    <name type="scientific">Pseudogymnoascus destructans</name>
    <dbReference type="NCBI Taxonomy" id="655981"/>
    <lineage>
        <taxon>Eukaryota</taxon>
        <taxon>Fungi</taxon>
        <taxon>Dikarya</taxon>
        <taxon>Ascomycota</taxon>
        <taxon>Pezizomycotina</taxon>
        <taxon>Leotiomycetes</taxon>
        <taxon>Thelebolales</taxon>
        <taxon>Thelebolaceae</taxon>
        <taxon>Pseudogymnoascus</taxon>
    </lineage>
</organism>
<dbReference type="VEuPathDB" id="FungiDB:GMDG_01517"/>
<gene>
    <name evidence="2" type="ORF">VC83_07083</name>
</gene>
<dbReference type="eggNOG" id="KOG1001">
    <property type="taxonomic scope" value="Eukaryota"/>
</dbReference>
<dbReference type="AlphaFoldDB" id="A0A177A3U0"/>
<evidence type="ECO:0000256" key="1">
    <source>
        <dbReference type="SAM" id="MobiDB-lite"/>
    </source>
</evidence>
<name>A0A177A3U0_9PEZI</name>
<dbReference type="Proteomes" id="UP000077154">
    <property type="component" value="Unassembled WGS sequence"/>
</dbReference>
<accession>A0A177A3U0</accession>
<dbReference type="GeneID" id="36290133"/>
<feature type="region of interest" description="Disordered" evidence="1">
    <location>
        <begin position="1"/>
        <end position="52"/>
    </location>
</feature>
<sequence>MAGTPPSKCAKTQGGKQEAEAKDQDVPIPSGSSVTQVETPSRKRASASQTQVKKWARIIGSVHPRCNE</sequence>
<dbReference type="RefSeq" id="XP_024322069.1">
    <property type="nucleotide sequence ID" value="XM_024470662.1"/>
</dbReference>
<reference evidence="2" key="1">
    <citation type="submission" date="2016-03" db="EMBL/GenBank/DDBJ databases">
        <title>Updated assembly of Pseudogymnoascus destructans, the fungus causing white-nose syndrome of bats.</title>
        <authorList>
            <person name="Palmer J.M."/>
            <person name="Drees K.P."/>
            <person name="Foster J.T."/>
            <person name="Lindner D.L."/>
        </authorList>
    </citation>
    <scope>NUCLEOTIDE SEQUENCE [LARGE SCALE GENOMIC DNA]</scope>
    <source>
        <strain evidence="2">20631-21</strain>
    </source>
</reference>
<feature type="compositionally biased region" description="Polar residues" evidence="1">
    <location>
        <begin position="30"/>
        <end position="39"/>
    </location>
</feature>
<protein>
    <submittedName>
        <fullName evidence="2">Uncharacterized protein</fullName>
    </submittedName>
</protein>